<dbReference type="GeneID" id="93980949"/>
<evidence type="ECO:0000313" key="2">
    <source>
        <dbReference type="Proteomes" id="UP000577386"/>
    </source>
</evidence>
<dbReference type="RefSeq" id="WP_182775490.1">
    <property type="nucleotide sequence ID" value="NZ_BAAAHW010000013.1"/>
</dbReference>
<organism evidence="1 2">
    <name type="scientific">Streptomyces murinus</name>
    <dbReference type="NCBI Taxonomy" id="33900"/>
    <lineage>
        <taxon>Bacteria</taxon>
        <taxon>Bacillati</taxon>
        <taxon>Actinomycetota</taxon>
        <taxon>Actinomycetes</taxon>
        <taxon>Kitasatosporales</taxon>
        <taxon>Streptomycetaceae</taxon>
        <taxon>Streptomyces</taxon>
    </lineage>
</organism>
<accession>A0A7W3RLC1</accession>
<dbReference type="AlphaFoldDB" id="A0A7W3RLC1"/>
<gene>
    <name evidence="1" type="ORF">HDA42_002411</name>
</gene>
<dbReference type="Proteomes" id="UP000577386">
    <property type="component" value="Unassembled WGS sequence"/>
</dbReference>
<reference evidence="1 2" key="1">
    <citation type="submission" date="2020-08" db="EMBL/GenBank/DDBJ databases">
        <title>Sequencing the genomes of 1000 actinobacteria strains.</title>
        <authorList>
            <person name="Klenk H.-P."/>
        </authorList>
    </citation>
    <scope>NUCLEOTIDE SEQUENCE [LARGE SCALE GENOMIC DNA]</scope>
    <source>
        <strain evidence="1 2">DSM 41827</strain>
    </source>
</reference>
<sequence>MSERRVVALGSYTGRAVLTVPGADTVIPAAVTRTRALLAAVTRTRALHEALSTRADLPWLELPDAERMLDRWFRDHPEDGRRLASTLPTAPGSPSARCPAPRWISGCSA</sequence>
<protein>
    <submittedName>
        <fullName evidence="1">Uncharacterized protein</fullName>
    </submittedName>
</protein>
<proteinExistence type="predicted"/>
<comment type="caution">
    <text evidence="1">The sequence shown here is derived from an EMBL/GenBank/DDBJ whole genome shotgun (WGS) entry which is preliminary data.</text>
</comment>
<dbReference type="EMBL" id="JACJIJ010000002">
    <property type="protein sequence ID" value="MBA9053233.1"/>
    <property type="molecule type" value="Genomic_DNA"/>
</dbReference>
<keyword evidence="2" id="KW-1185">Reference proteome</keyword>
<evidence type="ECO:0000313" key="1">
    <source>
        <dbReference type="EMBL" id="MBA9053233.1"/>
    </source>
</evidence>
<name>A0A7W3RLC1_STRMR</name>